<dbReference type="OrthoDB" id="64736at2759"/>
<evidence type="ECO:0000256" key="2">
    <source>
        <dbReference type="ARBA" id="ARBA00022801"/>
    </source>
</evidence>
<evidence type="ECO:0000256" key="8">
    <source>
        <dbReference type="ARBA" id="ARBA00072202"/>
    </source>
</evidence>
<dbReference type="Pfam" id="PF05089">
    <property type="entry name" value="NAGLU"/>
    <property type="match status" value="1"/>
</dbReference>
<dbReference type="InterPro" id="IPR024240">
    <property type="entry name" value="NAGLU_N"/>
</dbReference>
<dbReference type="InterPro" id="IPR024732">
    <property type="entry name" value="NAGLU_C"/>
</dbReference>
<evidence type="ECO:0000256" key="7">
    <source>
        <dbReference type="ARBA" id="ARBA00066522"/>
    </source>
</evidence>
<proteinExistence type="inferred from homology"/>
<evidence type="ECO:0000259" key="11">
    <source>
        <dbReference type="Pfam" id="PF12971"/>
    </source>
</evidence>
<dbReference type="Pfam" id="PF12971">
    <property type="entry name" value="NAGLU_N"/>
    <property type="match status" value="1"/>
</dbReference>
<dbReference type="OMA" id="YGQPFVW"/>
<dbReference type="EC" id="3.2.1.50" evidence="7"/>
<comment type="catalytic activity">
    <reaction evidence="5">
        <text>Hydrolysis of terminal non-reducing N-acetyl-D-glucosamine residues in N-acetyl-alpha-D-glucosaminides.</text>
        <dbReference type="EC" id="3.2.1.50"/>
    </reaction>
</comment>
<dbReference type="Pfam" id="PF12972">
    <property type="entry name" value="NAGLU_C"/>
    <property type="match status" value="1"/>
</dbReference>
<accession>A0A3M6UCL7</accession>
<dbReference type="Gene3D" id="1.20.120.670">
    <property type="entry name" value="N-acetyl-b-d-glucoasminidase"/>
    <property type="match status" value="1"/>
</dbReference>
<dbReference type="EMBL" id="RCHS01001807">
    <property type="protein sequence ID" value="RMX51299.1"/>
    <property type="molecule type" value="Genomic_DNA"/>
</dbReference>
<dbReference type="FunFam" id="3.20.20.80:FF:000107">
    <property type="entry name" value="Alpha-N-acetylglucosaminidase family"/>
    <property type="match status" value="1"/>
</dbReference>
<evidence type="ECO:0000256" key="1">
    <source>
        <dbReference type="ARBA" id="ARBA00022729"/>
    </source>
</evidence>
<evidence type="ECO:0000259" key="10">
    <source>
        <dbReference type="Pfam" id="PF05089"/>
    </source>
</evidence>
<dbReference type="InterPro" id="IPR029018">
    <property type="entry name" value="Hex-like_dom2"/>
</dbReference>
<keyword evidence="3" id="KW-0325">Glycoprotein</keyword>
<evidence type="ECO:0000259" key="12">
    <source>
        <dbReference type="Pfam" id="PF12972"/>
    </source>
</evidence>
<evidence type="ECO:0000313" key="13">
    <source>
        <dbReference type="EMBL" id="RMX51299.1"/>
    </source>
</evidence>
<dbReference type="PANTHER" id="PTHR12872:SF1">
    <property type="entry name" value="ALPHA-N-ACETYLGLUCOSAMINIDASE"/>
    <property type="match status" value="1"/>
</dbReference>
<organism evidence="13 14">
    <name type="scientific">Pocillopora damicornis</name>
    <name type="common">Cauliflower coral</name>
    <name type="synonym">Millepora damicornis</name>
    <dbReference type="NCBI Taxonomy" id="46731"/>
    <lineage>
        <taxon>Eukaryota</taxon>
        <taxon>Metazoa</taxon>
        <taxon>Cnidaria</taxon>
        <taxon>Anthozoa</taxon>
        <taxon>Hexacorallia</taxon>
        <taxon>Scleractinia</taxon>
        <taxon>Astrocoeniina</taxon>
        <taxon>Pocilloporidae</taxon>
        <taxon>Pocillopora</taxon>
    </lineage>
</organism>
<dbReference type="PANTHER" id="PTHR12872">
    <property type="entry name" value="ALPHA-N-ACETYLGLUCOSAMINIDASE"/>
    <property type="match status" value="1"/>
</dbReference>
<dbReference type="Gene3D" id="3.30.379.10">
    <property type="entry name" value="Chitobiase/beta-hexosaminidase domain 2-like"/>
    <property type="match status" value="1"/>
</dbReference>
<reference evidence="13 14" key="1">
    <citation type="journal article" date="2018" name="Sci. Rep.">
        <title>Comparative analysis of the Pocillopora damicornis genome highlights role of immune system in coral evolution.</title>
        <authorList>
            <person name="Cunning R."/>
            <person name="Bay R.A."/>
            <person name="Gillette P."/>
            <person name="Baker A.C."/>
            <person name="Traylor-Knowles N."/>
        </authorList>
    </citation>
    <scope>NUCLEOTIDE SEQUENCE [LARGE SCALE GENOMIC DNA]</scope>
    <source>
        <strain evidence="13">RSMAS</strain>
        <tissue evidence="13">Whole animal</tissue>
    </source>
</reference>
<evidence type="ECO:0000256" key="3">
    <source>
        <dbReference type="ARBA" id="ARBA00023180"/>
    </source>
</evidence>
<dbReference type="Proteomes" id="UP000275408">
    <property type="component" value="Unassembled WGS sequence"/>
</dbReference>
<comment type="caution">
    <text evidence="13">The sequence shown here is derived from an EMBL/GenBank/DDBJ whole genome shotgun (WGS) entry which is preliminary data.</text>
</comment>
<dbReference type="GO" id="GO:0048731">
    <property type="term" value="P:system development"/>
    <property type="evidence" value="ECO:0007669"/>
    <property type="project" value="UniProtKB-ARBA"/>
</dbReference>
<comment type="similarity">
    <text evidence="6">Belongs to the glycosyl hydrolase 89 family.</text>
</comment>
<keyword evidence="2" id="KW-0378">Hydrolase</keyword>
<dbReference type="InterPro" id="IPR024733">
    <property type="entry name" value="NAGLU_tim-barrel"/>
</dbReference>
<protein>
    <recommendedName>
        <fullName evidence="8">Alpha-N-acetylglucosaminidase</fullName>
        <ecNumber evidence="7">3.2.1.50</ecNumber>
    </recommendedName>
</protein>
<dbReference type="AlphaFoldDB" id="A0A3M6UCL7"/>
<name>A0A3M6UCL7_POCDA</name>
<evidence type="ECO:0000256" key="6">
    <source>
        <dbReference type="ARBA" id="ARBA00060996"/>
    </source>
</evidence>
<sequence length="762" mass="86761">MARMRSILVLITYASIFLHVSCGWNTYTSRFKQFSHIKSKTPSDVQEQAVSDLIARLIPKYASKFVIKVNSSLGPHRDLDTFEYVSDTKEGKLVITGTTGVAAALGFQHFLKYSCHAHISWSGDQLKIPEPFPVVEQPVTVTSPNRFRYYQNVCTVSYSFVWWNWTRWERELDWMAMNGINLPLAFNGQEAIWQKVYLRVGLTQQELDQHFGGPAFLAWARMGNLRGWGGPLPSSWHTNQLELQHKILDRMRAFGMTPVLPGFAGHVPEGLIRVYPKANVSRLSDWGHFNSTFCCTYLLDPSDPLFQKIGGFFIKALISEFGTDHIYNADTFNELTPRSNDTSYLSGASKAVYEGMLAGDPNATWLMQGWLFQNTSFWKPPQIKALLQGVPQGKMIVLDLYADIHPVWQRTESFYGQPFIWCMLHNFGGNIGFYGNFMNVTTGPVHAQTHKGSTMIGTGLTPEGIEQNDVVYELMNEMGWRSEAVDIPSWVKEYSYRRYGGTTNFSLNAWKLLTQSVYNCSDEHPDHVRSVIVNRPSLKMSFNLWYKPEDVWSAWDAMILTAETFNSVEPFRYDLVDVTRQSLQLIAITNYDDMIAGYKANSTSAVQAAAVKLYEVFVDMDAILSSNQYFLLGHWLNSAKALATNSQEKELYEYNARNQVTLWGPRGNIDDYANKMWGGLVNTYYKPRWELFESYLVDAISNGTEFKPDKFNAAVLDHETKWTQGTTSFPDAPVGDTLTIAKKLHGKYRPKNDQFFCCSVNI</sequence>
<feature type="domain" description="Alpha-N-acetylglucosaminidase C-terminal" evidence="12">
    <location>
        <begin position="490"/>
        <end position="746"/>
    </location>
</feature>
<evidence type="ECO:0000313" key="14">
    <source>
        <dbReference type="Proteomes" id="UP000275408"/>
    </source>
</evidence>
<dbReference type="Gene3D" id="3.20.20.80">
    <property type="entry name" value="Glycosidases"/>
    <property type="match status" value="1"/>
</dbReference>
<dbReference type="STRING" id="46731.A0A3M6UCL7"/>
<keyword evidence="14" id="KW-1185">Reference proteome</keyword>
<feature type="domain" description="Alpha-N-acetylglucosaminidase tim-barrel" evidence="10">
    <location>
        <begin position="148"/>
        <end position="481"/>
    </location>
</feature>
<gene>
    <name evidence="13" type="ORF">pdam_00004658</name>
</gene>
<evidence type="ECO:0000256" key="9">
    <source>
        <dbReference type="SAM" id="SignalP"/>
    </source>
</evidence>
<keyword evidence="1 9" id="KW-0732">Signal</keyword>
<feature type="signal peptide" evidence="9">
    <location>
        <begin position="1"/>
        <end position="23"/>
    </location>
</feature>
<dbReference type="InterPro" id="IPR007781">
    <property type="entry name" value="NAGLU"/>
</dbReference>
<feature type="domain" description="Alpha-N-acetylglucosaminidase N-terminal" evidence="11">
    <location>
        <begin position="48"/>
        <end position="133"/>
    </location>
</feature>
<evidence type="ECO:0000256" key="4">
    <source>
        <dbReference type="ARBA" id="ARBA00023295"/>
    </source>
</evidence>
<dbReference type="GO" id="GO:0004561">
    <property type="term" value="F:alpha-N-acetylglucosaminidase activity"/>
    <property type="evidence" value="ECO:0007669"/>
    <property type="project" value="UniProtKB-EC"/>
</dbReference>
<evidence type="ECO:0000256" key="5">
    <source>
        <dbReference type="ARBA" id="ARBA00052030"/>
    </source>
</evidence>
<feature type="chain" id="PRO_5018297357" description="Alpha-N-acetylglucosaminidase" evidence="9">
    <location>
        <begin position="24"/>
        <end position="762"/>
    </location>
</feature>
<keyword evidence="4" id="KW-0326">Glycosidase</keyword>